<keyword evidence="9" id="KW-0406">Ion transport</keyword>
<dbReference type="InterPro" id="IPR035908">
    <property type="entry name" value="F0_ATP_A_sf"/>
</dbReference>
<keyword evidence="14" id="KW-0934">Plastid</keyword>
<dbReference type="PANTHER" id="PTHR42823:SF3">
    <property type="entry name" value="ATP SYNTHASE SUBUNIT A, CHLOROPLASTIC"/>
    <property type="match status" value="1"/>
</dbReference>
<dbReference type="CDD" id="cd00310">
    <property type="entry name" value="ATP-synt_Fo_a_6"/>
    <property type="match status" value="1"/>
</dbReference>
<sequence length="250" mass="27283">MHSTPAYLYPVTAFRHSYGVSAVEVGQHFYWGTGSYQVHGQVLITSWVVTTILPSLALLGTRDLKTVPSGGQNIVEYVSEFLRDPARTQIGDEYRPWVPFIGTMFLFIFVPNRSGALIPWGIVKLPQGELAAPTNDINTTVALALPTSVAYFYAGLRKKGLRYFGRYVQPTPIPLPINVSEDFTKPLSLSFRLFGNILADELVVAVLISPVPPVIPIPMMPLGLFTSAIQAPIFATPAAAYAGESMEGSH</sequence>
<geneLocation type="plastid" evidence="14"/>
<protein>
    <recommendedName>
        <fullName evidence="12">ATP synthase subunit a, chloroplastic</fullName>
    </recommendedName>
</protein>
<dbReference type="PROSITE" id="PS00449">
    <property type="entry name" value="ATPASE_A"/>
    <property type="match status" value="1"/>
</dbReference>
<reference evidence="14" key="1">
    <citation type="journal article" date="2018" name="New Phytol.">
        <title>Lycophyte plastid genomics: extreme variation in GC, gene and intron content and multiple inversions between a direct and inverted orientation of the rRNA repeat.</title>
        <authorList>
            <person name="Mower J.P."/>
            <person name="Ma P.F."/>
            <person name="Grewe F."/>
            <person name="Taylor A."/>
            <person name="Michael T.P."/>
            <person name="VanBuren R."/>
            <person name="Qiu Y.L."/>
        </authorList>
    </citation>
    <scope>NUCLEOTIDE SEQUENCE</scope>
</reference>
<evidence type="ECO:0000256" key="10">
    <source>
        <dbReference type="ARBA" id="ARBA00023136"/>
    </source>
</evidence>
<dbReference type="PRINTS" id="PR00123">
    <property type="entry name" value="ATPASEA"/>
</dbReference>
<keyword evidence="6 13" id="KW-0812">Transmembrane</keyword>
<dbReference type="InterPro" id="IPR045082">
    <property type="entry name" value="ATP_syn_F0_a_bact/chloroplast"/>
</dbReference>
<evidence type="ECO:0000313" key="14">
    <source>
        <dbReference type="EMBL" id="AZU95835.1"/>
    </source>
</evidence>
<dbReference type="PANTHER" id="PTHR42823">
    <property type="entry name" value="ATP SYNTHASE SUBUNIT A, CHLOROPLASTIC"/>
    <property type="match status" value="1"/>
</dbReference>
<keyword evidence="11" id="KW-0066">ATP synthesis</keyword>
<feature type="transmembrane region" description="Helical" evidence="13">
    <location>
        <begin position="38"/>
        <end position="59"/>
    </location>
</feature>
<evidence type="ECO:0000256" key="11">
    <source>
        <dbReference type="ARBA" id="ARBA00023310"/>
    </source>
</evidence>
<evidence type="ECO:0000256" key="8">
    <source>
        <dbReference type="ARBA" id="ARBA00022989"/>
    </source>
</evidence>
<keyword evidence="4" id="KW-0813">Transport</keyword>
<keyword evidence="8 13" id="KW-1133">Transmembrane helix</keyword>
<accession>A0A3Q9R2A2</accession>
<comment type="similarity">
    <text evidence="3">Belongs to the ATPase A chain family.</text>
</comment>
<organism evidence="14">
    <name type="scientific">Selaginella kraussiana</name>
    <dbReference type="NCBI Taxonomy" id="81964"/>
    <lineage>
        <taxon>Eukaryota</taxon>
        <taxon>Viridiplantae</taxon>
        <taxon>Streptophyta</taxon>
        <taxon>Embryophyta</taxon>
        <taxon>Tracheophyta</taxon>
        <taxon>Lycopodiopsida</taxon>
        <taxon>Selaginellales</taxon>
        <taxon>Selaginellaceae</taxon>
        <taxon>Selaginella</taxon>
    </lineage>
</organism>
<evidence type="ECO:0000256" key="1">
    <source>
        <dbReference type="ARBA" id="ARBA00004141"/>
    </source>
</evidence>
<evidence type="ECO:0000256" key="9">
    <source>
        <dbReference type="ARBA" id="ARBA00023065"/>
    </source>
</evidence>
<dbReference type="InterPro" id="IPR023011">
    <property type="entry name" value="ATP_synth_F0_asu_AS"/>
</dbReference>
<dbReference type="SUPFAM" id="SSF81336">
    <property type="entry name" value="F1F0 ATP synthase subunit A"/>
    <property type="match status" value="1"/>
</dbReference>
<dbReference type="NCBIfam" id="TIGR01131">
    <property type="entry name" value="ATP_synt_6_or_A"/>
    <property type="match status" value="1"/>
</dbReference>
<dbReference type="GO" id="GO:0015078">
    <property type="term" value="F:proton transmembrane transporter activity"/>
    <property type="evidence" value="ECO:0007669"/>
    <property type="project" value="InterPro"/>
</dbReference>
<gene>
    <name evidence="14" type="primary">atpI</name>
</gene>
<dbReference type="Gene3D" id="1.20.120.220">
    <property type="entry name" value="ATP synthase, F0 complex, subunit A"/>
    <property type="match status" value="1"/>
</dbReference>
<comment type="subcellular location">
    <subcellularLocation>
        <location evidence="1">Membrane</location>
        <topology evidence="1">Multi-pass membrane protein</topology>
    </subcellularLocation>
    <subcellularLocation>
        <location evidence="2">Plastid</location>
    </subcellularLocation>
</comment>
<evidence type="ECO:0000256" key="5">
    <source>
        <dbReference type="ARBA" id="ARBA00022547"/>
    </source>
</evidence>
<dbReference type="FunFam" id="1.20.120.220:FF:000001">
    <property type="entry name" value="ATP synthase subunit a, chloroplastic"/>
    <property type="match status" value="1"/>
</dbReference>
<dbReference type="EMBL" id="MH549643">
    <property type="protein sequence ID" value="AZU95835.1"/>
    <property type="molecule type" value="Genomic_DNA"/>
</dbReference>
<evidence type="ECO:0000256" key="4">
    <source>
        <dbReference type="ARBA" id="ARBA00022448"/>
    </source>
</evidence>
<evidence type="ECO:0000256" key="2">
    <source>
        <dbReference type="ARBA" id="ARBA00004474"/>
    </source>
</evidence>
<name>A0A3Q9R2A2_9TRAC</name>
<dbReference type="InterPro" id="IPR000568">
    <property type="entry name" value="ATP_synth_F0_asu"/>
</dbReference>
<dbReference type="GO" id="GO:0009536">
    <property type="term" value="C:plastid"/>
    <property type="evidence" value="ECO:0007669"/>
    <property type="project" value="UniProtKB-SubCell"/>
</dbReference>
<evidence type="ECO:0000256" key="3">
    <source>
        <dbReference type="ARBA" id="ARBA00006810"/>
    </source>
</evidence>
<keyword evidence="10 13" id="KW-0472">Membrane</keyword>
<dbReference type="Pfam" id="PF00119">
    <property type="entry name" value="ATP-synt_A"/>
    <property type="match status" value="1"/>
</dbReference>
<proteinExistence type="inferred from homology"/>
<dbReference type="GO" id="GO:0045259">
    <property type="term" value="C:proton-transporting ATP synthase complex"/>
    <property type="evidence" value="ECO:0007669"/>
    <property type="project" value="UniProtKB-KW"/>
</dbReference>
<evidence type="ECO:0000256" key="7">
    <source>
        <dbReference type="ARBA" id="ARBA00022781"/>
    </source>
</evidence>
<feature type="transmembrane region" description="Helical" evidence="13">
    <location>
        <begin position="137"/>
        <end position="156"/>
    </location>
</feature>
<evidence type="ECO:0000256" key="12">
    <source>
        <dbReference type="ARBA" id="ARBA00074744"/>
    </source>
</evidence>
<keyword evidence="5" id="KW-0138">CF(0)</keyword>
<dbReference type="AlphaFoldDB" id="A0A3Q9R2A2"/>
<dbReference type="RefSeq" id="YP_009555718.1">
    <property type="nucleotide sequence ID" value="NC_040926.1"/>
</dbReference>
<dbReference type="GeneID" id="39109943"/>
<evidence type="ECO:0000256" key="13">
    <source>
        <dbReference type="SAM" id="Phobius"/>
    </source>
</evidence>
<feature type="transmembrane region" description="Helical" evidence="13">
    <location>
        <begin position="97"/>
        <end position="122"/>
    </location>
</feature>
<keyword evidence="7" id="KW-0375">Hydrogen ion transport</keyword>
<evidence type="ECO:0000256" key="6">
    <source>
        <dbReference type="ARBA" id="ARBA00022692"/>
    </source>
</evidence>
<dbReference type="GO" id="GO:0015986">
    <property type="term" value="P:proton motive force-driven ATP synthesis"/>
    <property type="evidence" value="ECO:0007669"/>
    <property type="project" value="InterPro"/>
</dbReference>
<dbReference type="HAMAP" id="MF_01393">
    <property type="entry name" value="ATP_synth_a_bact"/>
    <property type="match status" value="1"/>
</dbReference>